<evidence type="ECO:0000313" key="1">
    <source>
        <dbReference type="EMBL" id="MCV2371377.1"/>
    </source>
</evidence>
<gene>
    <name evidence="1" type="ORF">LNV07_25100</name>
</gene>
<dbReference type="Proteomes" id="UP001209701">
    <property type="component" value="Unassembled WGS sequence"/>
</dbReference>
<accession>A0ABT2YMS9</accession>
<keyword evidence="2" id="KW-1185">Reference proteome</keyword>
<organism evidence="1 2">
    <name type="scientific">Roseateles oligotrophus</name>
    <dbReference type="NCBI Taxonomy" id="1769250"/>
    <lineage>
        <taxon>Bacteria</taxon>
        <taxon>Pseudomonadati</taxon>
        <taxon>Pseudomonadota</taxon>
        <taxon>Betaproteobacteria</taxon>
        <taxon>Burkholderiales</taxon>
        <taxon>Sphaerotilaceae</taxon>
        <taxon>Roseateles</taxon>
    </lineage>
</organism>
<comment type="caution">
    <text evidence="1">The sequence shown here is derived from an EMBL/GenBank/DDBJ whole genome shotgun (WGS) entry which is preliminary data.</text>
</comment>
<name>A0ABT2YMS9_9BURK</name>
<evidence type="ECO:0000313" key="2">
    <source>
        <dbReference type="Proteomes" id="UP001209701"/>
    </source>
</evidence>
<proteinExistence type="predicted"/>
<sequence length="91" mass="10416">MDQRTAKEMISPPGIGRYAMGLAIDRRQDGWYFSHNGSNWGYRAWMTGHFRKGYGVVIMTNGDNGLSLMNQIADRVEKAYNWDSLEKPISK</sequence>
<evidence type="ECO:0008006" key="3">
    <source>
        <dbReference type="Google" id="ProtNLM"/>
    </source>
</evidence>
<dbReference type="SUPFAM" id="SSF56601">
    <property type="entry name" value="beta-lactamase/transpeptidase-like"/>
    <property type="match status" value="1"/>
</dbReference>
<reference evidence="1 2" key="1">
    <citation type="submission" date="2021-11" db="EMBL/GenBank/DDBJ databases">
        <authorList>
            <person name="Liang Q."/>
            <person name="Mou H."/>
            <person name="Liu Z."/>
        </authorList>
    </citation>
    <scope>NUCLEOTIDE SEQUENCE [LARGE SCALE GENOMIC DNA]</scope>
    <source>
        <strain evidence="1 2">CHU3</strain>
    </source>
</reference>
<dbReference type="EMBL" id="JAJIRN010000018">
    <property type="protein sequence ID" value="MCV2371377.1"/>
    <property type="molecule type" value="Genomic_DNA"/>
</dbReference>
<dbReference type="Gene3D" id="3.40.710.10">
    <property type="entry name" value="DD-peptidase/beta-lactamase superfamily"/>
    <property type="match status" value="1"/>
</dbReference>
<dbReference type="RefSeq" id="WP_263573957.1">
    <property type="nucleotide sequence ID" value="NZ_JAJIRN010000018.1"/>
</dbReference>
<dbReference type="InterPro" id="IPR012338">
    <property type="entry name" value="Beta-lactam/transpept-like"/>
</dbReference>
<protein>
    <recommendedName>
        <fullName evidence="3">Beta-lactamase</fullName>
    </recommendedName>
</protein>